<dbReference type="SUPFAM" id="SSF54631">
    <property type="entry name" value="CBS-domain pair"/>
    <property type="match status" value="2"/>
</dbReference>
<dbReference type="InterPro" id="IPR050511">
    <property type="entry name" value="AMPK_gamma/SDS23_families"/>
</dbReference>
<organism evidence="6">
    <name type="scientific">Hemiselmis andersenii</name>
    <name type="common">Cryptophyte alga</name>
    <dbReference type="NCBI Taxonomy" id="464988"/>
    <lineage>
        <taxon>Eukaryota</taxon>
        <taxon>Cryptophyceae</taxon>
        <taxon>Cryptomonadales</taxon>
        <taxon>Hemiselmidaceae</taxon>
        <taxon>Hemiselmis</taxon>
    </lineage>
</organism>
<dbReference type="AlphaFoldDB" id="A0A6T8GWV1"/>
<dbReference type="Gene3D" id="3.10.580.10">
    <property type="entry name" value="CBS-domain"/>
    <property type="match status" value="2"/>
</dbReference>
<keyword evidence="2 3" id="KW-0129">CBS domain</keyword>
<name>A0A6T8GWV1_HEMAN</name>
<dbReference type="InterPro" id="IPR000644">
    <property type="entry name" value="CBS_dom"/>
</dbReference>
<dbReference type="EMBL" id="HBFK01002463">
    <property type="protein sequence ID" value="CAD8735004.1"/>
    <property type="molecule type" value="Transcribed_RNA"/>
</dbReference>
<feature type="domain" description="CBS" evidence="5">
    <location>
        <begin position="33"/>
        <end position="92"/>
    </location>
</feature>
<dbReference type="CDD" id="cd02205">
    <property type="entry name" value="CBS_pair_SF"/>
    <property type="match status" value="1"/>
</dbReference>
<evidence type="ECO:0000313" key="6">
    <source>
        <dbReference type="EMBL" id="CAD8735004.1"/>
    </source>
</evidence>
<keyword evidence="1" id="KW-0677">Repeat</keyword>
<sequence>MMKLGGGEKKFDLNAFGVKMGEFLESHTVAELPLKDPVLCDEGITPAEAFKVLSDNKIRACPVKSEADTLRIIGCMDQRDAVLHVLDEHRAKCAECKGLFHALSFKSQSFKEKAEKERTTQAGPRGQLTAASRTSSFSSSFAARGGNKDKDKVHDDYGIRGLASMHPFRTFPPSALLVQVTEAMAQGEYMVGVSGGVSDNAGLKGMIDQIAFINFLSPCFHGTKIQVKDIYRSSVLPVKTDEQTIKAFELMVSKGSSGLAVVDESGMITQNFSTSDIKIYFDGKQNLSTLHLPIEDYLAKKVDHAKETKSHQTRAPISVCHADDDLAGVITKMVKTGYHRVWVVDLDKKPLGILSLTDVFRKVSHALKGDDESKGASCSLS</sequence>
<accession>A0A6T8GWV1</accession>
<evidence type="ECO:0000256" key="1">
    <source>
        <dbReference type="ARBA" id="ARBA00022737"/>
    </source>
</evidence>
<dbReference type="PANTHER" id="PTHR13780">
    <property type="entry name" value="AMP-ACTIVATED PROTEIN KINASE, GAMMA REGULATORY SUBUNIT"/>
    <property type="match status" value="1"/>
</dbReference>
<feature type="domain" description="CBS" evidence="5">
    <location>
        <begin position="312"/>
        <end position="372"/>
    </location>
</feature>
<evidence type="ECO:0000259" key="5">
    <source>
        <dbReference type="PROSITE" id="PS51371"/>
    </source>
</evidence>
<dbReference type="Pfam" id="PF00571">
    <property type="entry name" value="CBS"/>
    <property type="match status" value="3"/>
</dbReference>
<dbReference type="EMBL" id="HBFX01002615">
    <property type="protein sequence ID" value="CAD8947068.1"/>
    <property type="molecule type" value="Transcribed_RNA"/>
</dbReference>
<reference evidence="6" key="1">
    <citation type="submission" date="2021-01" db="EMBL/GenBank/DDBJ databases">
        <authorList>
            <person name="Corre E."/>
            <person name="Pelletier E."/>
            <person name="Niang G."/>
            <person name="Scheremetjew M."/>
            <person name="Finn R."/>
            <person name="Kale V."/>
            <person name="Holt S."/>
            <person name="Cochrane G."/>
            <person name="Meng A."/>
            <person name="Brown T."/>
            <person name="Cohen L."/>
        </authorList>
    </citation>
    <scope>NUCLEOTIDE SEQUENCE</scope>
    <source>
        <strain evidence="6">CCMP441</strain>
        <strain evidence="7">CCMP644</strain>
    </source>
</reference>
<evidence type="ECO:0000256" key="4">
    <source>
        <dbReference type="SAM" id="MobiDB-lite"/>
    </source>
</evidence>
<dbReference type="SMART" id="SM00116">
    <property type="entry name" value="CBS"/>
    <property type="match status" value="3"/>
</dbReference>
<protein>
    <recommendedName>
        <fullName evidence="5">CBS domain-containing protein</fullName>
    </recommendedName>
</protein>
<feature type="compositionally biased region" description="Low complexity" evidence="4">
    <location>
        <begin position="129"/>
        <end position="144"/>
    </location>
</feature>
<evidence type="ECO:0000313" key="7">
    <source>
        <dbReference type="EMBL" id="CAD8947068.1"/>
    </source>
</evidence>
<feature type="region of interest" description="Disordered" evidence="4">
    <location>
        <begin position="113"/>
        <end position="152"/>
    </location>
</feature>
<dbReference type="InterPro" id="IPR046342">
    <property type="entry name" value="CBS_dom_sf"/>
</dbReference>
<dbReference type="PROSITE" id="PS51371">
    <property type="entry name" value="CBS"/>
    <property type="match status" value="2"/>
</dbReference>
<evidence type="ECO:0000256" key="2">
    <source>
        <dbReference type="ARBA" id="ARBA00023122"/>
    </source>
</evidence>
<dbReference type="PANTHER" id="PTHR13780:SF36">
    <property type="entry name" value="CBS DOMAIN-CONTAINING PROTEIN"/>
    <property type="match status" value="1"/>
</dbReference>
<gene>
    <name evidence="7" type="ORF">HAND00432_LOCUS1586</name>
    <name evidence="6" type="ORF">HAND1043_LOCUS1495</name>
</gene>
<evidence type="ECO:0000256" key="3">
    <source>
        <dbReference type="PROSITE-ProRule" id="PRU00703"/>
    </source>
</evidence>
<proteinExistence type="predicted"/>